<organism evidence="2 4">
    <name type="scientific">Trichostrongylus colubriformis</name>
    <name type="common">Black scour worm</name>
    <dbReference type="NCBI Taxonomy" id="6319"/>
    <lineage>
        <taxon>Eukaryota</taxon>
        <taxon>Metazoa</taxon>
        <taxon>Ecdysozoa</taxon>
        <taxon>Nematoda</taxon>
        <taxon>Chromadorea</taxon>
        <taxon>Rhabditida</taxon>
        <taxon>Rhabditina</taxon>
        <taxon>Rhabditomorpha</taxon>
        <taxon>Strongyloidea</taxon>
        <taxon>Trichostrongylidae</taxon>
        <taxon>Trichostrongylus</taxon>
    </lineage>
</organism>
<name>A0AAN8FTX1_TRICO</name>
<evidence type="ECO:0000313" key="2">
    <source>
        <dbReference type="EMBL" id="KAK5970088.1"/>
    </source>
</evidence>
<reference evidence="2 4" key="1">
    <citation type="submission" date="2019-10" db="EMBL/GenBank/DDBJ databases">
        <title>Assembly and Annotation for the nematode Trichostrongylus colubriformis.</title>
        <authorList>
            <person name="Martin J."/>
        </authorList>
    </citation>
    <scope>NUCLEOTIDE SEQUENCE [LARGE SCALE GENOMIC DNA]</scope>
    <source>
        <strain evidence="2">G859</strain>
        <tissue evidence="2">Whole worm</tissue>
    </source>
</reference>
<evidence type="ECO:0000313" key="4">
    <source>
        <dbReference type="Proteomes" id="UP001331761"/>
    </source>
</evidence>
<keyword evidence="1" id="KW-0812">Transmembrane</keyword>
<evidence type="ECO:0000256" key="1">
    <source>
        <dbReference type="SAM" id="Phobius"/>
    </source>
</evidence>
<dbReference type="AlphaFoldDB" id="A0AAN8FTX1"/>
<protein>
    <submittedName>
        <fullName evidence="2">Uncharacterized protein</fullName>
    </submittedName>
</protein>
<keyword evidence="4" id="KW-1185">Reference proteome</keyword>
<dbReference type="Proteomes" id="UP001331761">
    <property type="component" value="Unassembled WGS sequence"/>
</dbReference>
<dbReference type="EMBL" id="WIXE01002345">
    <property type="protein sequence ID" value="KAK5984896.1"/>
    <property type="molecule type" value="Genomic_DNA"/>
</dbReference>
<sequence length="89" mass="10523">MPRSCHPLCAEKRDFMEVNPPRSEQDFYANYDPWVGIGTAIVLALFFFLITVKSCVHYVIRHWRMHQFYKQTQLNDQPPDDNHPNTEVA</sequence>
<accession>A0AAN8FTX1</accession>
<feature type="transmembrane region" description="Helical" evidence="1">
    <location>
        <begin position="34"/>
        <end position="60"/>
    </location>
</feature>
<dbReference type="EMBL" id="WIXE01019362">
    <property type="protein sequence ID" value="KAK5970088.1"/>
    <property type="molecule type" value="Genomic_DNA"/>
</dbReference>
<gene>
    <name evidence="3" type="ORF">GCK32_021054</name>
    <name evidence="2" type="ORF">GCK32_022388</name>
</gene>
<comment type="caution">
    <text evidence="2">The sequence shown here is derived from an EMBL/GenBank/DDBJ whole genome shotgun (WGS) entry which is preliminary data.</text>
</comment>
<keyword evidence="1" id="KW-0472">Membrane</keyword>
<proteinExistence type="predicted"/>
<evidence type="ECO:0000313" key="3">
    <source>
        <dbReference type="EMBL" id="KAK5984896.1"/>
    </source>
</evidence>
<keyword evidence="1" id="KW-1133">Transmembrane helix</keyword>